<name>A0A1I4WAI1_9GAMM</name>
<reference evidence="2" key="1">
    <citation type="submission" date="2016-10" db="EMBL/GenBank/DDBJ databases">
        <authorList>
            <person name="Varghese N."/>
            <person name="Submissions S."/>
        </authorList>
    </citation>
    <scope>NUCLEOTIDE SEQUENCE [LARGE SCALE GENOMIC DNA]</scope>
    <source>
        <strain evidence="2">N6PO6</strain>
    </source>
</reference>
<organism evidence="1 2">
    <name type="scientific">Izhakiella capsodis</name>
    <dbReference type="NCBI Taxonomy" id="1367852"/>
    <lineage>
        <taxon>Bacteria</taxon>
        <taxon>Pseudomonadati</taxon>
        <taxon>Pseudomonadota</taxon>
        <taxon>Gammaproteobacteria</taxon>
        <taxon>Enterobacterales</taxon>
        <taxon>Erwiniaceae</taxon>
        <taxon>Izhakiella</taxon>
    </lineage>
</organism>
<dbReference type="STRING" id="1367852.SAMN05216516_102372"/>
<sequence>MFSLILISYAALRFTGDISEQAMGVRLRYAAVHVVGVMLQAHRKKGIVRVSVLPAEEYATLAVKSLFFLCYAEIDVNFTGLLFHLVTSHSYS</sequence>
<dbReference type="Proteomes" id="UP000242222">
    <property type="component" value="Unassembled WGS sequence"/>
</dbReference>
<dbReference type="AlphaFoldDB" id="A0A1I4WAI1"/>
<accession>A0A1I4WAI1</accession>
<proteinExistence type="predicted"/>
<dbReference type="EMBL" id="FOVC01000002">
    <property type="protein sequence ID" value="SFN10206.1"/>
    <property type="molecule type" value="Genomic_DNA"/>
</dbReference>
<gene>
    <name evidence="1" type="ORF">SAMN05216516_102372</name>
</gene>
<protein>
    <submittedName>
        <fullName evidence="1">Uncharacterized protein</fullName>
    </submittedName>
</protein>
<evidence type="ECO:0000313" key="1">
    <source>
        <dbReference type="EMBL" id="SFN10206.1"/>
    </source>
</evidence>
<keyword evidence="2" id="KW-1185">Reference proteome</keyword>
<evidence type="ECO:0000313" key="2">
    <source>
        <dbReference type="Proteomes" id="UP000242222"/>
    </source>
</evidence>